<evidence type="ECO:0000313" key="2">
    <source>
        <dbReference type="EMBL" id="ANZ42991.1"/>
    </source>
</evidence>
<evidence type="ECO:0000256" key="1">
    <source>
        <dbReference type="SAM" id="Phobius"/>
    </source>
</evidence>
<dbReference type="AlphaFoldDB" id="A0A1B2HZ68"/>
<dbReference type="KEGG" id="led:BBK82_24260"/>
<keyword evidence="1" id="KW-0472">Membrane</keyword>
<keyword evidence="3" id="KW-1185">Reference proteome</keyword>
<name>A0A1B2HZ68_9PSEU</name>
<protein>
    <submittedName>
        <fullName evidence="2">Uncharacterized protein</fullName>
    </submittedName>
</protein>
<accession>A0A1B2HZ68</accession>
<keyword evidence="1" id="KW-0812">Transmembrane</keyword>
<dbReference type="EMBL" id="CP016793">
    <property type="protein sequence ID" value="ANZ42991.1"/>
    <property type="molecule type" value="Genomic_DNA"/>
</dbReference>
<keyword evidence="1" id="KW-1133">Transmembrane helix</keyword>
<organism evidence="2 3">
    <name type="scientific">Lentzea guizhouensis</name>
    <dbReference type="NCBI Taxonomy" id="1586287"/>
    <lineage>
        <taxon>Bacteria</taxon>
        <taxon>Bacillati</taxon>
        <taxon>Actinomycetota</taxon>
        <taxon>Actinomycetes</taxon>
        <taxon>Pseudonocardiales</taxon>
        <taxon>Pseudonocardiaceae</taxon>
        <taxon>Lentzea</taxon>
    </lineage>
</organism>
<dbReference type="Proteomes" id="UP000093053">
    <property type="component" value="Chromosome"/>
</dbReference>
<reference evidence="2 3" key="1">
    <citation type="submission" date="2016-07" db="EMBL/GenBank/DDBJ databases">
        <title>Complete genome sequence of the Lentzea guizhouensis DHS C013.</title>
        <authorList>
            <person name="Cao C."/>
        </authorList>
    </citation>
    <scope>NUCLEOTIDE SEQUENCE [LARGE SCALE GENOMIC DNA]</scope>
    <source>
        <strain evidence="2 3">DHS C013</strain>
    </source>
</reference>
<evidence type="ECO:0000313" key="3">
    <source>
        <dbReference type="Proteomes" id="UP000093053"/>
    </source>
</evidence>
<feature type="transmembrane region" description="Helical" evidence="1">
    <location>
        <begin position="34"/>
        <end position="54"/>
    </location>
</feature>
<proteinExistence type="predicted"/>
<dbReference type="STRING" id="1586287.BBK82_24260"/>
<dbReference type="RefSeq" id="WP_065921313.1">
    <property type="nucleotide sequence ID" value="NZ_CP016793.1"/>
</dbReference>
<gene>
    <name evidence="2" type="ORF">BBK82_24260</name>
</gene>
<sequence length="62" mass="6602">MLAIAAAVAFGLALLFDLADISLGEAVTLNTLVTLGLLLLALHLAGVGTGTRSWNWRRRARR</sequence>